<dbReference type="EMBL" id="JAUSVL010000001">
    <property type="protein sequence ID" value="MDQ0291510.1"/>
    <property type="molecule type" value="Genomic_DNA"/>
</dbReference>
<dbReference type="InterPro" id="IPR020843">
    <property type="entry name" value="ER"/>
</dbReference>
<keyword evidence="8" id="KW-1185">Reference proteome</keyword>
<keyword evidence="3" id="KW-0479">Metal-binding</keyword>
<dbReference type="PANTHER" id="PTHR43350">
    <property type="entry name" value="NAD-DEPENDENT ALCOHOL DEHYDROGENASE"/>
    <property type="match status" value="1"/>
</dbReference>
<dbReference type="PANTHER" id="PTHR43350:SF19">
    <property type="entry name" value="D-GULOSIDE 3-DEHYDROGENASE"/>
    <property type="match status" value="1"/>
</dbReference>
<dbReference type="GO" id="GO:0046872">
    <property type="term" value="F:metal ion binding"/>
    <property type="evidence" value="ECO:0007669"/>
    <property type="project" value="UniProtKB-KW"/>
</dbReference>
<feature type="domain" description="Enoyl reductase (ER)" evidence="6">
    <location>
        <begin position="8"/>
        <end position="349"/>
    </location>
</feature>
<dbReference type="Gene3D" id="3.40.50.720">
    <property type="entry name" value="NAD(P)-binding Rossmann-like Domain"/>
    <property type="match status" value="1"/>
</dbReference>
<comment type="similarity">
    <text evidence="2">Belongs to the zinc-containing alcohol dehydrogenase family.</text>
</comment>
<comment type="caution">
    <text evidence="7">The sequence shown here is derived from an EMBL/GenBank/DDBJ whole genome shotgun (WGS) entry which is preliminary data.</text>
</comment>
<dbReference type="Pfam" id="PF08240">
    <property type="entry name" value="ADH_N"/>
    <property type="match status" value="1"/>
</dbReference>
<evidence type="ECO:0000313" key="8">
    <source>
        <dbReference type="Proteomes" id="UP001238163"/>
    </source>
</evidence>
<dbReference type="InterPro" id="IPR013154">
    <property type="entry name" value="ADH-like_N"/>
</dbReference>
<organism evidence="7 8">
    <name type="scientific">Oligosphaera ethanolica</name>
    <dbReference type="NCBI Taxonomy" id="760260"/>
    <lineage>
        <taxon>Bacteria</taxon>
        <taxon>Pseudomonadati</taxon>
        <taxon>Lentisphaerota</taxon>
        <taxon>Oligosphaeria</taxon>
        <taxon>Oligosphaerales</taxon>
        <taxon>Oligosphaeraceae</taxon>
        <taxon>Oligosphaera</taxon>
    </lineage>
</organism>
<dbReference type="GO" id="GO:0016491">
    <property type="term" value="F:oxidoreductase activity"/>
    <property type="evidence" value="ECO:0007669"/>
    <property type="project" value="UniProtKB-KW"/>
</dbReference>
<dbReference type="Gene3D" id="3.90.180.10">
    <property type="entry name" value="Medium-chain alcohol dehydrogenases, catalytic domain"/>
    <property type="match status" value="1"/>
</dbReference>
<dbReference type="SMART" id="SM00829">
    <property type="entry name" value="PKS_ER"/>
    <property type="match status" value="1"/>
</dbReference>
<evidence type="ECO:0000256" key="4">
    <source>
        <dbReference type="ARBA" id="ARBA00022833"/>
    </source>
</evidence>
<proteinExistence type="inferred from homology"/>
<accession>A0AAE3VJF0</accession>
<evidence type="ECO:0000256" key="3">
    <source>
        <dbReference type="ARBA" id="ARBA00022723"/>
    </source>
</evidence>
<dbReference type="InterPro" id="IPR011032">
    <property type="entry name" value="GroES-like_sf"/>
</dbReference>
<keyword evidence="5" id="KW-0560">Oxidoreductase</keyword>
<dbReference type="AlphaFoldDB" id="A0AAE3VJF0"/>
<protein>
    <submittedName>
        <fullName evidence="7">Threonine dehydrogenase-like Zn-dependent dehydrogenase</fullName>
    </submittedName>
</protein>
<sequence>MNKQRLVGALDGTGHGCVISQDIPELTKGMVLVKVHASLISPGTELSGAKTARQEGKTDPGTPHAFGYQNAGEVLAVHDSVSRFKAGDRVACMGAGFAQHSNFVVVPQNLCCLLPDKVSYEQGAYAHLTVTSMQALRRATPAYGENLLVVGMGLVGQLAARLGQIAGTYVMGWDMSPFRLSVAQQWGINGVTQIGQDDFEAKAKEFTHGEGFDMAIMAFGGDGTSALEQVTKVMQLSPDGHRMGRIALVGGLKTQCAWGAGLGNLDLRCSARSGPGYHDAAWERGDVDYPAVFMRWTTQTHLKLALRYMAEGKINVDALTTHRLPLKDIDIAVTAHIEQPNATLGTVLLYED</sequence>
<gene>
    <name evidence="7" type="ORF">J3R75_003617</name>
</gene>
<evidence type="ECO:0000256" key="5">
    <source>
        <dbReference type="ARBA" id="ARBA00023002"/>
    </source>
</evidence>
<evidence type="ECO:0000256" key="2">
    <source>
        <dbReference type="ARBA" id="ARBA00008072"/>
    </source>
</evidence>
<dbReference type="CDD" id="cd08255">
    <property type="entry name" value="2-desacetyl-2-hydroxyethyl_bacteriochlorophyllide_like"/>
    <property type="match status" value="1"/>
</dbReference>
<dbReference type="InterPro" id="IPR036291">
    <property type="entry name" value="NAD(P)-bd_dom_sf"/>
</dbReference>
<evidence type="ECO:0000256" key="1">
    <source>
        <dbReference type="ARBA" id="ARBA00001947"/>
    </source>
</evidence>
<evidence type="ECO:0000259" key="6">
    <source>
        <dbReference type="SMART" id="SM00829"/>
    </source>
</evidence>
<dbReference type="Proteomes" id="UP001238163">
    <property type="component" value="Unassembled WGS sequence"/>
</dbReference>
<dbReference type="SUPFAM" id="SSF51735">
    <property type="entry name" value="NAD(P)-binding Rossmann-fold domains"/>
    <property type="match status" value="1"/>
</dbReference>
<keyword evidence="4" id="KW-0862">Zinc</keyword>
<dbReference type="RefSeq" id="WP_307264400.1">
    <property type="nucleotide sequence ID" value="NZ_JAUSVL010000001.1"/>
</dbReference>
<name>A0AAE3VJF0_9BACT</name>
<dbReference type="SUPFAM" id="SSF50129">
    <property type="entry name" value="GroES-like"/>
    <property type="match status" value="1"/>
</dbReference>
<reference evidence="7" key="1">
    <citation type="submission" date="2023-07" db="EMBL/GenBank/DDBJ databases">
        <title>Genomic Encyclopedia of Type Strains, Phase IV (KMG-IV): sequencing the most valuable type-strain genomes for metagenomic binning, comparative biology and taxonomic classification.</title>
        <authorList>
            <person name="Goeker M."/>
        </authorList>
    </citation>
    <scope>NUCLEOTIDE SEQUENCE</scope>
    <source>
        <strain evidence="7">DSM 24202</strain>
    </source>
</reference>
<evidence type="ECO:0000313" key="7">
    <source>
        <dbReference type="EMBL" id="MDQ0291510.1"/>
    </source>
</evidence>
<comment type="cofactor">
    <cofactor evidence="1">
        <name>Zn(2+)</name>
        <dbReference type="ChEBI" id="CHEBI:29105"/>
    </cofactor>
</comment>